<dbReference type="RefSeq" id="XP_007325316.1">
    <property type="nucleotide sequence ID" value="XM_007325254.1"/>
</dbReference>
<dbReference type="EMBL" id="JH971385">
    <property type="protein sequence ID" value="EKM84384.1"/>
    <property type="molecule type" value="Genomic_DNA"/>
</dbReference>
<organism evidence="2 3">
    <name type="scientific">Agaricus bisporus var. burnettii (strain JB137-S8 / ATCC MYA-4627 / FGSC 10392)</name>
    <name type="common">White button mushroom</name>
    <dbReference type="NCBI Taxonomy" id="597362"/>
    <lineage>
        <taxon>Eukaryota</taxon>
        <taxon>Fungi</taxon>
        <taxon>Dikarya</taxon>
        <taxon>Basidiomycota</taxon>
        <taxon>Agaricomycotina</taxon>
        <taxon>Agaricomycetes</taxon>
        <taxon>Agaricomycetidae</taxon>
        <taxon>Agaricales</taxon>
        <taxon>Agaricineae</taxon>
        <taxon>Agaricaceae</taxon>
        <taxon>Agaricus</taxon>
    </lineage>
</organism>
<feature type="non-terminal residue" evidence="2">
    <location>
        <position position="1"/>
    </location>
</feature>
<dbReference type="KEGG" id="abp:AGABI1DRAFT82049"/>
<dbReference type="AlphaFoldDB" id="K5WBV6"/>
<gene>
    <name evidence="2" type="ORF">AGABI1DRAFT_82049</name>
</gene>
<keyword evidence="3" id="KW-1185">Reference proteome</keyword>
<keyword evidence="1" id="KW-0812">Transmembrane</keyword>
<feature type="non-terminal residue" evidence="2">
    <location>
        <position position="58"/>
    </location>
</feature>
<evidence type="ECO:0000313" key="2">
    <source>
        <dbReference type="EMBL" id="EKM84384.1"/>
    </source>
</evidence>
<name>K5WBV6_AGABU</name>
<feature type="transmembrane region" description="Helical" evidence="1">
    <location>
        <begin position="20"/>
        <end position="40"/>
    </location>
</feature>
<dbReference type="GeneID" id="18831795"/>
<evidence type="ECO:0000313" key="3">
    <source>
        <dbReference type="Proteomes" id="UP000008493"/>
    </source>
</evidence>
<evidence type="ECO:0000256" key="1">
    <source>
        <dbReference type="SAM" id="Phobius"/>
    </source>
</evidence>
<proteinExistence type="predicted"/>
<reference evidence="3" key="1">
    <citation type="journal article" date="2012" name="Proc. Natl. Acad. Sci. U.S.A.">
        <title>Genome sequence of the button mushroom Agaricus bisporus reveals mechanisms governing adaptation to a humic-rich ecological niche.</title>
        <authorList>
            <person name="Morin E."/>
            <person name="Kohler A."/>
            <person name="Baker A.R."/>
            <person name="Foulongne-Oriol M."/>
            <person name="Lombard V."/>
            <person name="Nagy L.G."/>
            <person name="Ohm R.A."/>
            <person name="Patyshakuliyeva A."/>
            <person name="Brun A."/>
            <person name="Aerts A.L."/>
            <person name="Bailey A.M."/>
            <person name="Billette C."/>
            <person name="Coutinho P.M."/>
            <person name="Deakin G."/>
            <person name="Doddapaneni H."/>
            <person name="Floudas D."/>
            <person name="Grimwood J."/>
            <person name="Hilden K."/>
            <person name="Kuees U."/>
            <person name="LaButti K.M."/>
            <person name="Lapidus A."/>
            <person name="Lindquist E.A."/>
            <person name="Lucas S.M."/>
            <person name="Murat C."/>
            <person name="Riley R.W."/>
            <person name="Salamov A.A."/>
            <person name="Schmutz J."/>
            <person name="Subramanian V."/>
            <person name="Woesten H.A.B."/>
            <person name="Xu J."/>
            <person name="Eastwood D.C."/>
            <person name="Foster G.D."/>
            <person name="Sonnenberg A.S."/>
            <person name="Cullen D."/>
            <person name="de Vries R.P."/>
            <person name="Lundell T."/>
            <person name="Hibbett D.S."/>
            <person name="Henrissat B."/>
            <person name="Burton K.S."/>
            <person name="Kerrigan R.W."/>
            <person name="Challen M.P."/>
            <person name="Grigoriev I.V."/>
            <person name="Martin F."/>
        </authorList>
    </citation>
    <scope>NUCLEOTIDE SEQUENCE [LARGE SCALE GENOMIC DNA]</scope>
    <source>
        <strain evidence="3">JB137-S8 / ATCC MYA-4627 / FGSC 10392</strain>
    </source>
</reference>
<dbReference type="Proteomes" id="UP000008493">
    <property type="component" value="Unassembled WGS sequence"/>
</dbReference>
<accession>K5WBV6</accession>
<sequence length="58" mass="6740">KKMKLMKLMKKNQKSDREELMIVVLIRIPYVSMTASYRAAVKFLYPSNRLFASNSPSS</sequence>
<protein>
    <submittedName>
        <fullName evidence="2">Uncharacterized protein</fullName>
    </submittedName>
</protein>
<dbReference type="HOGENOM" id="CLU_2984365_0_0_1"/>
<dbReference type="OMA" id="PYVSMTA"/>
<keyword evidence="1" id="KW-1133">Transmembrane helix</keyword>
<dbReference type="InParanoid" id="K5WBV6"/>
<keyword evidence="1" id="KW-0472">Membrane</keyword>